<dbReference type="Pfam" id="PF03398">
    <property type="entry name" value="Ist1"/>
    <property type="match status" value="1"/>
</dbReference>
<reference evidence="2" key="1">
    <citation type="submission" date="2020-12" db="EMBL/GenBank/DDBJ databases">
        <title>WGS assembly of Carya illinoinensis cv. Pawnee.</title>
        <authorList>
            <person name="Platts A."/>
            <person name="Shu S."/>
            <person name="Wright S."/>
            <person name="Barry K."/>
            <person name="Edger P."/>
            <person name="Pires J.C."/>
            <person name="Schmutz J."/>
        </authorList>
    </citation>
    <scope>NUCLEOTIDE SEQUENCE</scope>
    <source>
        <tissue evidence="2">Leaf</tissue>
    </source>
</reference>
<feature type="compositionally biased region" description="Low complexity" evidence="1">
    <location>
        <begin position="793"/>
        <end position="810"/>
    </location>
</feature>
<feature type="region of interest" description="Disordered" evidence="1">
    <location>
        <begin position="766"/>
        <end position="785"/>
    </location>
</feature>
<keyword evidence="3" id="KW-1185">Reference proteome</keyword>
<feature type="compositionally biased region" description="Polar residues" evidence="1">
    <location>
        <begin position="876"/>
        <end position="893"/>
    </location>
</feature>
<feature type="region of interest" description="Disordered" evidence="1">
    <location>
        <begin position="793"/>
        <end position="829"/>
    </location>
</feature>
<dbReference type="InterPro" id="IPR005061">
    <property type="entry name" value="Ist1"/>
</dbReference>
<evidence type="ECO:0000256" key="1">
    <source>
        <dbReference type="SAM" id="MobiDB-lite"/>
    </source>
</evidence>
<dbReference type="PANTHER" id="PTHR12161">
    <property type="entry name" value="IST1 FAMILY MEMBER"/>
    <property type="match status" value="1"/>
</dbReference>
<feature type="region of interest" description="Disordered" evidence="1">
    <location>
        <begin position="98"/>
        <end position="117"/>
    </location>
</feature>
<feature type="region of interest" description="Disordered" evidence="1">
    <location>
        <begin position="486"/>
        <end position="525"/>
    </location>
</feature>
<dbReference type="EMBL" id="CM031811">
    <property type="protein sequence ID" value="KAG6662094.1"/>
    <property type="molecule type" value="Genomic_DNA"/>
</dbReference>
<name>A0A8T1R6J0_CARIL</name>
<feature type="region of interest" description="Disordered" evidence="1">
    <location>
        <begin position="131"/>
        <end position="200"/>
    </location>
</feature>
<comment type="caution">
    <text evidence="2">The sequence shown here is derived from an EMBL/GenBank/DDBJ whole genome shotgun (WGS) entry which is preliminary data.</text>
</comment>
<feature type="compositionally biased region" description="Basic and acidic residues" evidence="1">
    <location>
        <begin position="894"/>
        <end position="905"/>
    </location>
</feature>
<sequence length="924" mass="101213">MNYGLSFSRKCPIDMKEAISSVIFASPKCGDIPELMDVRKHFTAKYGKEFVSAAIELRPECSVSRMLVEKSSAKAPDGQTKIKILRGIAQEHNVKWDPNSLEEQDTRHPEDLLNGPNTFEKASKIFLEPRVQASPSRDDKGPPNVHVPPKHDVSGNFYEHHASYSPPSQNVNSADGGAKRATTLGNASEEGESTRSYSGDGSAFSLGGKNWNMEFKDTTAAAQAAAASAELASMAARAAAELSSREKVTRQYSMESPEYSAYAPSGRESQKYARSQLQGEDLAKRPVNNAFTGRNSWMHVDQIDRTKQDILGGETENSYRINHKNTDKSTRSASLMSTTASIDNDRFPQRNSSDLENSDSIGGESTKRQSNDSEAEFVSKMNDSMEYENIDYSGDKLGHDAGWEPFVIDQGSIHSDCKETSYDKDSIVFDEYCSDTDDYEFDVDEVFKGQESSLHFSSPGKTLLSYLESPIQSHSFSEQHSSLLFSESSMAPAQPHDLSHMTCDDSDGESSGGGEDLEKSKFLGSKKGGAYPCEQNVYSRNSRVVQDYKENLAYKRKPSLIPYSIDSDHMEVSLETNQGKEYRSVSDRKFGSSDLPSPKLENSGSDLRTEEKEHVPELPDTWYDELLKGSSSDSGNGLNLAKWTGGLRNKGFRRPPYPTSPSGNASSFRKLSGNTSSMIEQSSPSVTVRTSISPNAHNREPHNQNVAIKHSKEPGSSALVSSSDSDEDSEHALKQNISSNQEPYNKKVGRKVNKHSSSMVSTRYFNADTSDSEGDHPKQDFGGNACTITVSQSTKSAASSTSRSSYSKATDGSKASLTPDHAAARKSSSRISYAMEDLPKSMSQNKSSDHLGSSELCPPTVQATSKPMLEFKMSLNGDSSTEIPKSASSSADRTPSKEKASHVHPKLPDYDVLAAYFQSLRQGR</sequence>
<feature type="region of interest" description="Disordered" evidence="1">
    <location>
        <begin position="308"/>
        <end position="375"/>
    </location>
</feature>
<feature type="region of interest" description="Disordered" evidence="1">
    <location>
        <begin position="586"/>
        <end position="760"/>
    </location>
</feature>
<dbReference type="Proteomes" id="UP000811609">
    <property type="component" value="Chromosome 3"/>
</dbReference>
<gene>
    <name evidence="2" type="ORF">CIPAW_03G219200</name>
</gene>
<feature type="compositionally biased region" description="Polar residues" evidence="1">
    <location>
        <begin position="660"/>
        <end position="696"/>
    </location>
</feature>
<feature type="compositionally biased region" description="Basic and acidic residues" evidence="1">
    <location>
        <begin position="149"/>
        <end position="162"/>
    </location>
</feature>
<feature type="compositionally biased region" description="Basic and acidic residues" evidence="1">
    <location>
        <begin position="607"/>
        <end position="617"/>
    </location>
</feature>
<feature type="compositionally biased region" description="Polar residues" evidence="1">
    <location>
        <begin position="331"/>
        <end position="342"/>
    </location>
</feature>
<feature type="region of interest" description="Disordered" evidence="1">
    <location>
        <begin position="841"/>
        <end position="905"/>
    </location>
</feature>
<dbReference type="GO" id="GO:0015031">
    <property type="term" value="P:protein transport"/>
    <property type="evidence" value="ECO:0007669"/>
    <property type="project" value="InterPro"/>
</dbReference>
<feature type="region of interest" description="Disordered" evidence="1">
    <location>
        <begin position="249"/>
        <end position="288"/>
    </location>
</feature>
<organism evidence="2 3">
    <name type="scientific">Carya illinoinensis</name>
    <name type="common">Pecan</name>
    <dbReference type="NCBI Taxonomy" id="32201"/>
    <lineage>
        <taxon>Eukaryota</taxon>
        <taxon>Viridiplantae</taxon>
        <taxon>Streptophyta</taxon>
        <taxon>Embryophyta</taxon>
        <taxon>Tracheophyta</taxon>
        <taxon>Spermatophyta</taxon>
        <taxon>Magnoliopsida</taxon>
        <taxon>eudicotyledons</taxon>
        <taxon>Gunneridae</taxon>
        <taxon>Pentapetalae</taxon>
        <taxon>rosids</taxon>
        <taxon>fabids</taxon>
        <taxon>Fagales</taxon>
        <taxon>Juglandaceae</taxon>
        <taxon>Carya</taxon>
    </lineage>
</organism>
<evidence type="ECO:0000313" key="3">
    <source>
        <dbReference type="Proteomes" id="UP000811609"/>
    </source>
</evidence>
<dbReference type="AlphaFoldDB" id="A0A8T1R6J0"/>
<proteinExistence type="predicted"/>
<accession>A0A8T1R6J0</accession>
<evidence type="ECO:0000313" key="2">
    <source>
        <dbReference type="EMBL" id="KAG6662094.1"/>
    </source>
</evidence>
<feature type="compositionally biased region" description="Polar residues" evidence="1">
    <location>
        <begin position="349"/>
        <end position="360"/>
    </location>
</feature>
<feature type="compositionally biased region" description="Low complexity" evidence="1">
    <location>
        <begin position="628"/>
        <end position="640"/>
    </location>
</feature>
<protein>
    <submittedName>
        <fullName evidence="2">Uncharacterized protein</fullName>
    </submittedName>
</protein>
<dbReference type="PANTHER" id="PTHR12161:SF13">
    <property type="entry name" value="REGULATOR OF VPS4 ACTIVITY IN THE MVB PATHWAY PROTEIN"/>
    <property type="match status" value="1"/>
</dbReference>